<gene>
    <name evidence="1" type="ORF">CVT23_12410</name>
</gene>
<reference evidence="1 2" key="1">
    <citation type="submission" date="2017-11" db="EMBL/GenBank/DDBJ databases">
        <title>Draft genome sequence of Rhizobiales bacterium SY3-13.</title>
        <authorList>
            <person name="Sun C."/>
        </authorList>
    </citation>
    <scope>NUCLEOTIDE SEQUENCE [LARGE SCALE GENOMIC DNA]</scope>
    <source>
        <strain evidence="1 2">SY3-13</strain>
    </source>
</reference>
<evidence type="ECO:0000313" key="2">
    <source>
        <dbReference type="Proteomes" id="UP000229498"/>
    </source>
</evidence>
<dbReference type="RefSeq" id="WP_109792062.1">
    <property type="nucleotide sequence ID" value="NZ_PHIG01000033.1"/>
</dbReference>
<dbReference type="Proteomes" id="UP000229498">
    <property type="component" value="Unassembled WGS sequence"/>
</dbReference>
<keyword evidence="2" id="KW-1185">Reference proteome</keyword>
<organism evidence="1 2">
    <name type="scientific">Minwuia thermotolerans</name>
    <dbReference type="NCBI Taxonomy" id="2056226"/>
    <lineage>
        <taxon>Bacteria</taxon>
        <taxon>Pseudomonadati</taxon>
        <taxon>Pseudomonadota</taxon>
        <taxon>Alphaproteobacteria</taxon>
        <taxon>Minwuiales</taxon>
        <taxon>Minwuiaceae</taxon>
        <taxon>Minwuia</taxon>
    </lineage>
</organism>
<comment type="caution">
    <text evidence="1">The sequence shown here is derived from an EMBL/GenBank/DDBJ whole genome shotgun (WGS) entry which is preliminary data.</text>
</comment>
<dbReference type="InterPro" id="IPR009922">
    <property type="entry name" value="DUF1457"/>
</dbReference>
<proteinExistence type="predicted"/>
<name>A0A2M9G113_9PROT</name>
<evidence type="ECO:0000313" key="1">
    <source>
        <dbReference type="EMBL" id="PJK29396.1"/>
    </source>
</evidence>
<evidence type="ECO:0008006" key="3">
    <source>
        <dbReference type="Google" id="ProtNLM"/>
    </source>
</evidence>
<sequence length="174" mass="19883">MNSFIDSRTGAFRIVAVEESEVESPLLLEARALWDRLRGDRPMPSRRDFDPVEAPRRLLPHMMLVDVAYGQTPSPRFRWRLLGTHVTTAMGRDSSGRWFDEIYHEREMELVVGGMRTAIETRRPCFTRARAPSEERSFLLVEAVDMPLSSDGERVDMILGACHFYSPAPDGQQS</sequence>
<protein>
    <recommendedName>
        <fullName evidence="3">PAS domain-containing protein</fullName>
    </recommendedName>
</protein>
<dbReference type="Pfam" id="PF07310">
    <property type="entry name" value="PAS_5"/>
    <property type="match status" value="1"/>
</dbReference>
<dbReference type="OrthoDB" id="8480244at2"/>
<dbReference type="AlphaFoldDB" id="A0A2M9G113"/>
<dbReference type="EMBL" id="PHIG01000033">
    <property type="protein sequence ID" value="PJK29396.1"/>
    <property type="molecule type" value="Genomic_DNA"/>
</dbReference>
<accession>A0A2M9G113</accession>